<evidence type="ECO:0000256" key="1">
    <source>
        <dbReference type="ARBA" id="ARBA00004141"/>
    </source>
</evidence>
<protein>
    <recommendedName>
        <fullName evidence="6">Major facilitator superfamily associated domain-containing protein</fullName>
    </recommendedName>
</protein>
<dbReference type="SUPFAM" id="SSF103473">
    <property type="entry name" value="MFS general substrate transporter"/>
    <property type="match status" value="1"/>
</dbReference>
<feature type="non-terminal residue" evidence="7">
    <location>
        <position position="99"/>
    </location>
</feature>
<gene>
    <name evidence="7" type="ORF">S12H4_61972</name>
</gene>
<feature type="non-terminal residue" evidence="7">
    <location>
        <position position="1"/>
    </location>
</feature>
<keyword evidence="4 5" id="KW-0472">Membrane</keyword>
<dbReference type="AlphaFoldDB" id="X1VXQ6"/>
<accession>X1VXQ6</accession>
<sequence length="99" mass="10873">HNEKSPVTVPDVLVPAVTYEADFGVKQALRSRTFWHMGLAMMFHYAAIGTLMIHVMPYLSSIGVQRGTAGLVAMAVPVLSVVGRFASGWLGDRFRKKLI</sequence>
<evidence type="ECO:0000313" key="7">
    <source>
        <dbReference type="EMBL" id="GAJ23901.1"/>
    </source>
</evidence>
<proteinExistence type="predicted"/>
<feature type="transmembrane region" description="Helical" evidence="5">
    <location>
        <begin position="34"/>
        <end position="56"/>
    </location>
</feature>
<dbReference type="Pfam" id="PF12832">
    <property type="entry name" value="MFS_1_like"/>
    <property type="match status" value="1"/>
</dbReference>
<evidence type="ECO:0000256" key="4">
    <source>
        <dbReference type="ARBA" id="ARBA00023136"/>
    </source>
</evidence>
<feature type="transmembrane region" description="Helical" evidence="5">
    <location>
        <begin position="68"/>
        <end position="90"/>
    </location>
</feature>
<evidence type="ECO:0000256" key="5">
    <source>
        <dbReference type="SAM" id="Phobius"/>
    </source>
</evidence>
<evidence type="ECO:0000259" key="6">
    <source>
        <dbReference type="Pfam" id="PF12832"/>
    </source>
</evidence>
<comment type="subcellular location">
    <subcellularLocation>
        <location evidence="1">Membrane</location>
        <topology evidence="1">Multi-pass membrane protein</topology>
    </subcellularLocation>
</comment>
<dbReference type="EMBL" id="BARW01041348">
    <property type="protein sequence ID" value="GAJ23901.1"/>
    <property type="molecule type" value="Genomic_DNA"/>
</dbReference>
<organism evidence="7">
    <name type="scientific">marine sediment metagenome</name>
    <dbReference type="NCBI Taxonomy" id="412755"/>
    <lineage>
        <taxon>unclassified sequences</taxon>
        <taxon>metagenomes</taxon>
        <taxon>ecological metagenomes</taxon>
    </lineage>
</organism>
<dbReference type="Gene3D" id="1.20.1250.20">
    <property type="entry name" value="MFS general substrate transporter like domains"/>
    <property type="match status" value="1"/>
</dbReference>
<evidence type="ECO:0000256" key="2">
    <source>
        <dbReference type="ARBA" id="ARBA00022692"/>
    </source>
</evidence>
<keyword evidence="3 5" id="KW-1133">Transmembrane helix</keyword>
<dbReference type="GO" id="GO:0016020">
    <property type="term" value="C:membrane"/>
    <property type="evidence" value="ECO:0007669"/>
    <property type="project" value="UniProtKB-SubCell"/>
</dbReference>
<comment type="caution">
    <text evidence="7">The sequence shown here is derived from an EMBL/GenBank/DDBJ whole genome shotgun (WGS) entry which is preliminary data.</text>
</comment>
<evidence type="ECO:0000256" key="3">
    <source>
        <dbReference type="ARBA" id="ARBA00022989"/>
    </source>
</evidence>
<keyword evidence="2 5" id="KW-0812">Transmembrane</keyword>
<reference evidence="7" key="1">
    <citation type="journal article" date="2014" name="Front. Microbiol.">
        <title>High frequency of phylogenetically diverse reductive dehalogenase-homologous genes in deep subseafloor sedimentary metagenomes.</title>
        <authorList>
            <person name="Kawai M."/>
            <person name="Futagami T."/>
            <person name="Toyoda A."/>
            <person name="Takaki Y."/>
            <person name="Nishi S."/>
            <person name="Hori S."/>
            <person name="Arai W."/>
            <person name="Tsubouchi T."/>
            <person name="Morono Y."/>
            <person name="Uchiyama I."/>
            <person name="Ito T."/>
            <person name="Fujiyama A."/>
            <person name="Inagaki F."/>
            <person name="Takami H."/>
        </authorList>
    </citation>
    <scope>NUCLEOTIDE SEQUENCE</scope>
    <source>
        <strain evidence="7">Expedition CK06-06</strain>
    </source>
</reference>
<dbReference type="InterPro" id="IPR024989">
    <property type="entry name" value="MFS_assoc_dom"/>
</dbReference>
<name>X1VXQ6_9ZZZZ</name>
<feature type="domain" description="Major facilitator superfamily associated" evidence="6">
    <location>
        <begin position="35"/>
        <end position="97"/>
    </location>
</feature>
<dbReference type="InterPro" id="IPR036259">
    <property type="entry name" value="MFS_trans_sf"/>
</dbReference>